<keyword evidence="3" id="KW-1185">Reference proteome</keyword>
<organism evidence="2 3">
    <name type="scientific">Liparis tanakae</name>
    <name type="common">Tanaka's snailfish</name>
    <dbReference type="NCBI Taxonomy" id="230148"/>
    <lineage>
        <taxon>Eukaryota</taxon>
        <taxon>Metazoa</taxon>
        <taxon>Chordata</taxon>
        <taxon>Craniata</taxon>
        <taxon>Vertebrata</taxon>
        <taxon>Euteleostomi</taxon>
        <taxon>Actinopterygii</taxon>
        <taxon>Neopterygii</taxon>
        <taxon>Teleostei</taxon>
        <taxon>Neoteleostei</taxon>
        <taxon>Acanthomorphata</taxon>
        <taxon>Eupercaria</taxon>
        <taxon>Perciformes</taxon>
        <taxon>Cottioidei</taxon>
        <taxon>Cottales</taxon>
        <taxon>Liparidae</taxon>
        <taxon>Liparis</taxon>
    </lineage>
</organism>
<gene>
    <name evidence="2" type="ORF">EYF80_032598</name>
</gene>
<comment type="caution">
    <text evidence="2">The sequence shown here is derived from an EMBL/GenBank/DDBJ whole genome shotgun (WGS) entry which is preliminary data.</text>
</comment>
<dbReference type="Proteomes" id="UP000314294">
    <property type="component" value="Unassembled WGS sequence"/>
</dbReference>
<accession>A0A4Z2GU95</accession>
<evidence type="ECO:0000256" key="1">
    <source>
        <dbReference type="SAM" id="MobiDB-lite"/>
    </source>
</evidence>
<evidence type="ECO:0000313" key="2">
    <source>
        <dbReference type="EMBL" id="TNN57168.1"/>
    </source>
</evidence>
<proteinExistence type="predicted"/>
<sequence>MPTLCPRVGDLFPRVDARLLQNCAPPAEEAEWIGDFFETAHSDSLWTPSWEEGVCEHNAGDHDLFKKIRPPQQRARPYLSRGCGPGSVTALSLVGLPAAAAGGVCSAACPPSAEPLLAMDGLLSGTPPGAAGSAVEMQGSDLLEGSGW</sequence>
<name>A0A4Z2GU95_9TELE</name>
<feature type="region of interest" description="Disordered" evidence="1">
    <location>
        <begin position="129"/>
        <end position="148"/>
    </location>
</feature>
<protein>
    <submittedName>
        <fullName evidence="2">Uncharacterized protein</fullName>
    </submittedName>
</protein>
<evidence type="ECO:0000313" key="3">
    <source>
        <dbReference type="Proteomes" id="UP000314294"/>
    </source>
</evidence>
<reference evidence="2 3" key="1">
    <citation type="submission" date="2019-03" db="EMBL/GenBank/DDBJ databases">
        <title>First draft genome of Liparis tanakae, snailfish: a comprehensive survey of snailfish specific genes.</title>
        <authorList>
            <person name="Kim W."/>
            <person name="Song I."/>
            <person name="Jeong J.-H."/>
            <person name="Kim D."/>
            <person name="Kim S."/>
            <person name="Ryu S."/>
            <person name="Song J.Y."/>
            <person name="Lee S.K."/>
        </authorList>
    </citation>
    <scope>NUCLEOTIDE SEQUENCE [LARGE SCALE GENOMIC DNA]</scope>
    <source>
        <tissue evidence="2">Muscle</tissue>
    </source>
</reference>
<dbReference type="EMBL" id="SRLO01000411">
    <property type="protein sequence ID" value="TNN57168.1"/>
    <property type="molecule type" value="Genomic_DNA"/>
</dbReference>
<dbReference type="AlphaFoldDB" id="A0A4Z2GU95"/>